<dbReference type="AlphaFoldDB" id="A0A8K0UNF8"/>
<accession>A0A8K0UNF8</accession>
<dbReference type="GO" id="GO:0000981">
    <property type="term" value="F:DNA-binding transcription factor activity, RNA polymerase II-specific"/>
    <property type="evidence" value="ECO:0007669"/>
    <property type="project" value="InterPro"/>
</dbReference>
<evidence type="ECO:0000256" key="5">
    <source>
        <dbReference type="RuleBase" id="RU000682"/>
    </source>
</evidence>
<feature type="DNA-binding region" description="Homeobox" evidence="4">
    <location>
        <begin position="14"/>
        <end position="73"/>
    </location>
</feature>
<evidence type="ECO:0000256" key="4">
    <source>
        <dbReference type="PROSITE-ProRule" id="PRU00108"/>
    </source>
</evidence>
<dbReference type="InterPro" id="IPR009057">
    <property type="entry name" value="Homeodomain-like_sf"/>
</dbReference>
<comment type="subcellular location">
    <subcellularLocation>
        <location evidence="4 5">Nucleus</location>
    </subcellularLocation>
</comment>
<evidence type="ECO:0000256" key="6">
    <source>
        <dbReference type="SAM" id="MobiDB-lite"/>
    </source>
</evidence>
<evidence type="ECO:0000256" key="2">
    <source>
        <dbReference type="ARBA" id="ARBA00023155"/>
    </source>
</evidence>
<dbReference type="GO" id="GO:0005634">
    <property type="term" value="C:nucleus"/>
    <property type="evidence" value="ECO:0007669"/>
    <property type="project" value="UniProtKB-SubCell"/>
</dbReference>
<sequence length="288" mass="31891">MPKSLASTSSISEIPFSRKRLQSEQVAVLQGVFEENSHPSPEERAGLAAELGLELKAVNVWYQNKRRSVKKQTLAWKPTVTKQPLYRKASTQMSMSRASSTSNVTVSRSSISLDSVVESRERPDTAPRTPPRSRRTTSISQAARPPQIWELIPSSPNLPPSSPAAESARLAALPVSSKTMRSLEWACAKDRAGRKKRKRRHGAMDIYDVPPLPSLQLDSLKDGTDTEMEELITPDTSMELASFQTPVHKRLLAGEDSWVSEESRKENEPPEMHVEAAIALLGIKVRSS</sequence>
<evidence type="ECO:0000313" key="9">
    <source>
        <dbReference type="Proteomes" id="UP000813824"/>
    </source>
</evidence>
<reference evidence="8" key="1">
    <citation type="journal article" date="2021" name="New Phytol.">
        <title>Evolutionary innovations through gain and loss of genes in the ectomycorrhizal Boletales.</title>
        <authorList>
            <person name="Wu G."/>
            <person name="Miyauchi S."/>
            <person name="Morin E."/>
            <person name="Kuo A."/>
            <person name="Drula E."/>
            <person name="Varga T."/>
            <person name="Kohler A."/>
            <person name="Feng B."/>
            <person name="Cao Y."/>
            <person name="Lipzen A."/>
            <person name="Daum C."/>
            <person name="Hundley H."/>
            <person name="Pangilinan J."/>
            <person name="Johnson J."/>
            <person name="Barry K."/>
            <person name="LaButti K."/>
            <person name="Ng V."/>
            <person name="Ahrendt S."/>
            <person name="Min B."/>
            <person name="Choi I.G."/>
            <person name="Park H."/>
            <person name="Plett J.M."/>
            <person name="Magnuson J."/>
            <person name="Spatafora J.W."/>
            <person name="Nagy L.G."/>
            <person name="Henrissat B."/>
            <person name="Grigoriev I.V."/>
            <person name="Yang Z.L."/>
            <person name="Xu J."/>
            <person name="Martin F.M."/>
        </authorList>
    </citation>
    <scope>NUCLEOTIDE SEQUENCE</scope>
    <source>
        <strain evidence="8">KKN 215</strain>
    </source>
</reference>
<dbReference type="PROSITE" id="PS50071">
    <property type="entry name" value="HOMEOBOX_2"/>
    <property type="match status" value="1"/>
</dbReference>
<dbReference type="SUPFAM" id="SSF46689">
    <property type="entry name" value="Homeodomain-like"/>
    <property type="match status" value="1"/>
</dbReference>
<dbReference type="CDD" id="cd00086">
    <property type="entry name" value="homeodomain"/>
    <property type="match status" value="1"/>
</dbReference>
<keyword evidence="2 4" id="KW-0371">Homeobox</keyword>
<dbReference type="PANTHER" id="PTHR24327">
    <property type="entry name" value="HOMEOBOX PROTEIN"/>
    <property type="match status" value="1"/>
</dbReference>
<dbReference type="Gene3D" id="1.10.10.60">
    <property type="entry name" value="Homeodomain-like"/>
    <property type="match status" value="1"/>
</dbReference>
<dbReference type="SMART" id="SM00389">
    <property type="entry name" value="HOX"/>
    <property type="match status" value="1"/>
</dbReference>
<proteinExistence type="predicted"/>
<evidence type="ECO:0000256" key="3">
    <source>
        <dbReference type="ARBA" id="ARBA00023242"/>
    </source>
</evidence>
<feature type="domain" description="Homeobox" evidence="7">
    <location>
        <begin position="12"/>
        <end position="72"/>
    </location>
</feature>
<dbReference type="Proteomes" id="UP000813824">
    <property type="component" value="Unassembled WGS sequence"/>
</dbReference>
<dbReference type="PANTHER" id="PTHR24327:SF41">
    <property type="entry name" value="BRAIN-SPECIFIC HOMEOBOX PROTEIN"/>
    <property type="match status" value="1"/>
</dbReference>
<feature type="compositionally biased region" description="Low complexity" evidence="6">
    <location>
        <begin position="96"/>
        <end position="112"/>
    </location>
</feature>
<dbReference type="Pfam" id="PF00046">
    <property type="entry name" value="Homeodomain"/>
    <property type="match status" value="1"/>
</dbReference>
<gene>
    <name evidence="8" type="ORF">BXZ70DRAFT_943373</name>
</gene>
<dbReference type="GO" id="GO:0000978">
    <property type="term" value="F:RNA polymerase II cis-regulatory region sequence-specific DNA binding"/>
    <property type="evidence" value="ECO:0007669"/>
    <property type="project" value="TreeGrafter"/>
</dbReference>
<dbReference type="InterPro" id="IPR017970">
    <property type="entry name" value="Homeobox_CS"/>
</dbReference>
<evidence type="ECO:0000259" key="7">
    <source>
        <dbReference type="PROSITE" id="PS50071"/>
    </source>
</evidence>
<dbReference type="InterPro" id="IPR001356">
    <property type="entry name" value="HD"/>
</dbReference>
<evidence type="ECO:0000313" key="8">
    <source>
        <dbReference type="EMBL" id="KAH8099356.1"/>
    </source>
</evidence>
<keyword evidence="3 4" id="KW-0539">Nucleus</keyword>
<evidence type="ECO:0000256" key="1">
    <source>
        <dbReference type="ARBA" id="ARBA00023125"/>
    </source>
</evidence>
<keyword evidence="9" id="KW-1185">Reference proteome</keyword>
<feature type="region of interest" description="Disordered" evidence="6">
    <location>
        <begin position="86"/>
        <end position="165"/>
    </location>
</feature>
<dbReference type="EMBL" id="JAEVFJ010000020">
    <property type="protein sequence ID" value="KAH8099356.1"/>
    <property type="molecule type" value="Genomic_DNA"/>
</dbReference>
<keyword evidence="1 4" id="KW-0238">DNA-binding</keyword>
<organism evidence="8 9">
    <name type="scientific">Cristinia sonorae</name>
    <dbReference type="NCBI Taxonomy" id="1940300"/>
    <lineage>
        <taxon>Eukaryota</taxon>
        <taxon>Fungi</taxon>
        <taxon>Dikarya</taxon>
        <taxon>Basidiomycota</taxon>
        <taxon>Agaricomycotina</taxon>
        <taxon>Agaricomycetes</taxon>
        <taxon>Agaricomycetidae</taxon>
        <taxon>Agaricales</taxon>
        <taxon>Pleurotineae</taxon>
        <taxon>Stephanosporaceae</taxon>
        <taxon>Cristinia</taxon>
    </lineage>
</organism>
<name>A0A8K0UNF8_9AGAR</name>
<dbReference type="InterPro" id="IPR050460">
    <property type="entry name" value="Distal-less_Homeobox_TF"/>
</dbReference>
<dbReference type="OrthoDB" id="6159439at2759"/>
<comment type="caution">
    <text evidence="8">The sequence shown here is derived from an EMBL/GenBank/DDBJ whole genome shotgun (WGS) entry which is preliminary data.</text>
</comment>
<protein>
    <recommendedName>
        <fullName evidence="7">Homeobox domain-containing protein</fullName>
    </recommendedName>
</protein>
<dbReference type="PROSITE" id="PS00027">
    <property type="entry name" value="HOMEOBOX_1"/>
    <property type="match status" value="1"/>
</dbReference>